<proteinExistence type="predicted"/>
<name>A0A0V1LBB7_9BILA</name>
<accession>A0A0V1LBB7</accession>
<dbReference type="Proteomes" id="UP000054721">
    <property type="component" value="Unassembled WGS sequence"/>
</dbReference>
<gene>
    <name evidence="1" type="ORF">T02_3545</name>
</gene>
<protein>
    <submittedName>
        <fullName evidence="1">Uncharacterized protein</fullName>
    </submittedName>
</protein>
<comment type="caution">
    <text evidence="1">The sequence shown here is derived from an EMBL/GenBank/DDBJ whole genome shotgun (WGS) entry which is preliminary data.</text>
</comment>
<reference evidence="1 2" key="1">
    <citation type="submission" date="2015-05" db="EMBL/GenBank/DDBJ databases">
        <title>Evolution of Trichinella species and genotypes.</title>
        <authorList>
            <person name="Korhonen P.K."/>
            <person name="Edoardo P."/>
            <person name="Giuseppe L.R."/>
            <person name="Gasser R.B."/>
        </authorList>
    </citation>
    <scope>NUCLEOTIDE SEQUENCE [LARGE SCALE GENOMIC DNA]</scope>
    <source>
        <strain evidence="1">ISS10</strain>
    </source>
</reference>
<sequence length="188" mass="21524">MEMKTIKCSVGENPLESFQRPVFFHDSSELRNYAAVLVLPRCQIVAIAAFFMISPVTTKKYSKWYIDCTKAKMSNSYSSVFHDFSGVVSKVSKEDYKEVQPQALPEAMPQGIKKFAYSLRLRLRHFIAQYLPSGRVYANFSIAWGLRLGLCLRQFFKNFRFFRNLAPGVARGYAPGHKKICIFPQATP</sequence>
<dbReference type="AlphaFoldDB" id="A0A0V1LBB7"/>
<dbReference type="OrthoDB" id="5942246at2759"/>
<dbReference type="EMBL" id="JYDW01000088">
    <property type="protein sequence ID" value="KRZ56723.1"/>
    <property type="molecule type" value="Genomic_DNA"/>
</dbReference>
<organism evidence="1 2">
    <name type="scientific">Trichinella nativa</name>
    <dbReference type="NCBI Taxonomy" id="6335"/>
    <lineage>
        <taxon>Eukaryota</taxon>
        <taxon>Metazoa</taxon>
        <taxon>Ecdysozoa</taxon>
        <taxon>Nematoda</taxon>
        <taxon>Enoplea</taxon>
        <taxon>Dorylaimia</taxon>
        <taxon>Trichinellida</taxon>
        <taxon>Trichinellidae</taxon>
        <taxon>Trichinella</taxon>
    </lineage>
</organism>
<evidence type="ECO:0000313" key="1">
    <source>
        <dbReference type="EMBL" id="KRZ56723.1"/>
    </source>
</evidence>
<evidence type="ECO:0000313" key="2">
    <source>
        <dbReference type="Proteomes" id="UP000054721"/>
    </source>
</evidence>
<keyword evidence="2" id="KW-1185">Reference proteome</keyword>